<organism evidence="1 2">
    <name type="scientific">Alteriqipengyuania lutimaris</name>
    <dbReference type="NCBI Taxonomy" id="1538146"/>
    <lineage>
        <taxon>Bacteria</taxon>
        <taxon>Pseudomonadati</taxon>
        <taxon>Pseudomonadota</taxon>
        <taxon>Alphaproteobacteria</taxon>
        <taxon>Sphingomonadales</taxon>
        <taxon>Erythrobacteraceae</taxon>
        <taxon>Alteriqipengyuania</taxon>
    </lineage>
</organism>
<accession>A0A395LIV5</accession>
<protein>
    <submittedName>
        <fullName evidence="1">Uncharacterized protein</fullName>
    </submittedName>
</protein>
<comment type="caution">
    <text evidence="1">The sequence shown here is derived from an EMBL/GenBank/DDBJ whole genome shotgun (WGS) entry which is preliminary data.</text>
</comment>
<reference evidence="1 2" key="1">
    <citation type="submission" date="2018-07" db="EMBL/GenBank/DDBJ databases">
        <title>Erythrobacter nanhaiensis sp. nov., a novel member of the genus Erythrobacter isolated from the South China Sea.</title>
        <authorList>
            <person name="Chen X."/>
            <person name="Liu J."/>
        </authorList>
    </citation>
    <scope>NUCLEOTIDE SEQUENCE [LARGE SCALE GENOMIC DNA]</scope>
    <source>
        <strain evidence="1 2">S-5</strain>
    </source>
</reference>
<name>A0A395LIV5_9SPHN</name>
<sequence>MKPVQTAAPLAATLATEVKEWENEGGAQAHAPKGARIDGITIVQTREYQVGSYRYTDFSLAVAERDRQRRRTRAD</sequence>
<proteinExistence type="predicted"/>
<dbReference type="AlphaFoldDB" id="A0A395LIV5"/>
<gene>
    <name evidence="1" type="ORF">DL238_00400</name>
</gene>
<evidence type="ECO:0000313" key="1">
    <source>
        <dbReference type="EMBL" id="RDS76227.1"/>
    </source>
</evidence>
<keyword evidence="2" id="KW-1185">Reference proteome</keyword>
<dbReference type="Proteomes" id="UP000254101">
    <property type="component" value="Unassembled WGS sequence"/>
</dbReference>
<dbReference type="EMBL" id="QRBB01000001">
    <property type="protein sequence ID" value="RDS76227.1"/>
    <property type="molecule type" value="Genomic_DNA"/>
</dbReference>
<evidence type="ECO:0000313" key="2">
    <source>
        <dbReference type="Proteomes" id="UP000254101"/>
    </source>
</evidence>